<comment type="caution">
    <text evidence="2">The sequence shown here is derived from an EMBL/GenBank/DDBJ whole genome shotgun (WGS) entry which is preliminary data.</text>
</comment>
<name>A0A120FES3_9HYPH</name>
<dbReference type="RefSeq" id="WP_025659001.1">
    <property type="nucleotide sequence ID" value="NZ_LNCD01000139.1"/>
</dbReference>
<accession>A0A120FES3</accession>
<gene>
    <name evidence="2" type="ORF">AS026_22920</name>
</gene>
<keyword evidence="3" id="KW-1185">Reference proteome</keyword>
<organism evidence="2 3">
    <name type="scientific">Rhizobium altiplani</name>
    <dbReference type="NCBI Taxonomy" id="1864509"/>
    <lineage>
        <taxon>Bacteria</taxon>
        <taxon>Pseudomonadati</taxon>
        <taxon>Pseudomonadota</taxon>
        <taxon>Alphaproteobacteria</taxon>
        <taxon>Hyphomicrobiales</taxon>
        <taxon>Rhizobiaceae</taxon>
        <taxon>Rhizobium/Agrobacterium group</taxon>
        <taxon>Rhizobium</taxon>
    </lineage>
</organism>
<sequence>MRKLVVAAAGLATLLVSAPAFADGVYFEFGSGPRYYDDPPPPRYYRHGPRYAYDDDGDDYYRPRYARQVCWDQPYQKKSHHHYITKYRTVCRDR</sequence>
<evidence type="ECO:0000313" key="3">
    <source>
        <dbReference type="Proteomes" id="UP000068164"/>
    </source>
</evidence>
<dbReference type="EMBL" id="LNCD01000139">
    <property type="protein sequence ID" value="KWV41627.1"/>
    <property type="molecule type" value="Genomic_DNA"/>
</dbReference>
<evidence type="ECO:0008006" key="4">
    <source>
        <dbReference type="Google" id="ProtNLM"/>
    </source>
</evidence>
<evidence type="ECO:0000256" key="1">
    <source>
        <dbReference type="SAM" id="SignalP"/>
    </source>
</evidence>
<feature type="signal peptide" evidence="1">
    <location>
        <begin position="1"/>
        <end position="22"/>
    </location>
</feature>
<evidence type="ECO:0000313" key="2">
    <source>
        <dbReference type="EMBL" id="KWV41627.1"/>
    </source>
</evidence>
<dbReference type="Proteomes" id="UP000068164">
    <property type="component" value="Unassembled WGS sequence"/>
</dbReference>
<protein>
    <recommendedName>
        <fullName evidence="4">Lectin-like protein BA14k</fullName>
    </recommendedName>
</protein>
<proteinExistence type="predicted"/>
<keyword evidence="1" id="KW-0732">Signal</keyword>
<dbReference type="AlphaFoldDB" id="A0A120FES3"/>
<reference evidence="2 3" key="1">
    <citation type="submission" date="2015-11" db="EMBL/GenBank/DDBJ databases">
        <title>Draft Genome Sequence of the Strain BR 10423 (Rhizobium sp.) isolated from nodules of Mimosa pudica.</title>
        <authorList>
            <person name="Barauna A.C."/>
            <person name="Zilli J.E."/>
            <person name="Simoes-Araujo J.L."/>
            <person name="Reis V.M."/>
            <person name="James E.K."/>
            <person name="Reis F.B.Jr."/>
            <person name="Rouws L.F."/>
            <person name="Passos S.R."/>
            <person name="Gois S.R."/>
        </authorList>
    </citation>
    <scope>NUCLEOTIDE SEQUENCE [LARGE SCALE GENOMIC DNA]</scope>
    <source>
        <strain evidence="2 3">BR10423</strain>
    </source>
</reference>
<feature type="chain" id="PRO_5007165221" description="Lectin-like protein BA14k" evidence="1">
    <location>
        <begin position="23"/>
        <end position="94"/>
    </location>
</feature>